<dbReference type="Proteomes" id="UP000324800">
    <property type="component" value="Unassembled WGS sequence"/>
</dbReference>
<gene>
    <name evidence="1" type="ORF">EZS28_055251</name>
</gene>
<proteinExistence type="predicted"/>
<evidence type="ECO:0000313" key="1">
    <source>
        <dbReference type="EMBL" id="KAA6316497.1"/>
    </source>
</evidence>
<comment type="caution">
    <text evidence="1">The sequence shown here is derived from an EMBL/GenBank/DDBJ whole genome shotgun (WGS) entry which is preliminary data.</text>
</comment>
<accession>A0A5J4Q4D0</accession>
<dbReference type="EMBL" id="SNRW01046981">
    <property type="protein sequence ID" value="KAA6316497.1"/>
    <property type="molecule type" value="Genomic_DNA"/>
</dbReference>
<dbReference type="AlphaFoldDB" id="A0A5J4Q4D0"/>
<name>A0A5J4Q4D0_9EUKA</name>
<protein>
    <submittedName>
        <fullName evidence="1">Uncharacterized protein</fullName>
    </submittedName>
</protein>
<evidence type="ECO:0000313" key="2">
    <source>
        <dbReference type="Proteomes" id="UP000324800"/>
    </source>
</evidence>
<organism evidence="1 2">
    <name type="scientific">Streblomastix strix</name>
    <dbReference type="NCBI Taxonomy" id="222440"/>
    <lineage>
        <taxon>Eukaryota</taxon>
        <taxon>Metamonada</taxon>
        <taxon>Preaxostyla</taxon>
        <taxon>Oxymonadida</taxon>
        <taxon>Streblomastigidae</taxon>
        <taxon>Streblomastix</taxon>
    </lineage>
</organism>
<sequence length="118" mass="13598">MVAAKVSECYLSVELYCPEVNQLLEVVQYLQDQLEDEILQRKDEEDDLVLIVLNAHLELEQVLCQNLWFQRIKKLIWRAKLIVCQSQPDVAKVGVGCFDYCLGVGVLFDFQESGFLTN</sequence>
<reference evidence="1 2" key="1">
    <citation type="submission" date="2019-03" db="EMBL/GenBank/DDBJ databases">
        <title>Single cell metagenomics reveals metabolic interactions within the superorganism composed of flagellate Streblomastix strix and complex community of Bacteroidetes bacteria on its surface.</title>
        <authorList>
            <person name="Treitli S.C."/>
            <person name="Kolisko M."/>
            <person name="Husnik F."/>
            <person name="Keeling P."/>
            <person name="Hampl V."/>
        </authorList>
    </citation>
    <scope>NUCLEOTIDE SEQUENCE [LARGE SCALE GENOMIC DNA]</scope>
    <source>
        <strain evidence="1">ST1C</strain>
    </source>
</reference>